<feature type="transmembrane region" description="Helical" evidence="1">
    <location>
        <begin position="54"/>
        <end position="72"/>
    </location>
</feature>
<evidence type="ECO:0000313" key="2">
    <source>
        <dbReference type="EMBL" id="SFB29718.1"/>
    </source>
</evidence>
<dbReference type="EMBL" id="FOJT01000006">
    <property type="protein sequence ID" value="SFB29718.1"/>
    <property type="molecule type" value="Genomic_DNA"/>
</dbReference>
<name>A0A1I0ZZI2_9FLAO</name>
<protein>
    <recommendedName>
        <fullName evidence="4">Transglutaminase-like superfamily protein</fullName>
    </recommendedName>
</protein>
<feature type="transmembrane region" description="Helical" evidence="1">
    <location>
        <begin position="25"/>
        <end position="42"/>
    </location>
</feature>
<keyword evidence="3" id="KW-1185">Reference proteome</keyword>
<dbReference type="RefSeq" id="WP_091477640.1">
    <property type="nucleotide sequence ID" value="NZ_FOJT01000006.1"/>
</dbReference>
<evidence type="ECO:0008006" key="4">
    <source>
        <dbReference type="Google" id="ProtNLM"/>
    </source>
</evidence>
<dbReference type="Proteomes" id="UP000199604">
    <property type="component" value="Unassembled WGS sequence"/>
</dbReference>
<evidence type="ECO:0000313" key="3">
    <source>
        <dbReference type="Proteomes" id="UP000199604"/>
    </source>
</evidence>
<dbReference type="STRING" id="498292.SAMN05660845_2486"/>
<proteinExistence type="predicted"/>
<reference evidence="3" key="1">
    <citation type="submission" date="2016-10" db="EMBL/GenBank/DDBJ databases">
        <authorList>
            <person name="Varghese N."/>
            <person name="Submissions S."/>
        </authorList>
    </citation>
    <scope>NUCLEOTIDE SEQUENCE [LARGE SCALE GENOMIC DNA]</scope>
    <source>
        <strain evidence="3">DSM 21789</strain>
    </source>
</reference>
<gene>
    <name evidence="2" type="ORF">SAMN05660845_2486</name>
</gene>
<dbReference type="SUPFAM" id="SSF54001">
    <property type="entry name" value="Cysteine proteinases"/>
    <property type="match status" value="1"/>
</dbReference>
<dbReference type="AlphaFoldDB" id="A0A1I0ZZI2"/>
<dbReference type="InterPro" id="IPR038765">
    <property type="entry name" value="Papain-like_cys_pep_sf"/>
</dbReference>
<feature type="transmembrane region" description="Helical" evidence="1">
    <location>
        <begin position="78"/>
        <end position="102"/>
    </location>
</feature>
<keyword evidence="1" id="KW-0472">Membrane</keyword>
<accession>A0A1I0ZZI2</accession>
<dbReference type="Gene3D" id="3.10.620.30">
    <property type="match status" value="1"/>
</dbReference>
<sequence>MLQFTKEFIKKCKEKLSLPKPWDNIVIFLLNILLTIPTFIIVHQNLANPNWQLPIDRILLFIVILVCFQLILRVLKTIIVICIFTYIIVVFYGTIFGEYSFYRVYDDYRSMMYTMEENPYPQDIIVSKLLPFPNKNKVLRAIDFQNPKVRNFALSATTKYFKDTKKIKGYSNYRTTIQCFAVFKEIKSRWNYVNDPQGNNYIASASESLQHFSGDCDDHAILMAAGIKAVGGIPRLIHTNDHIYPEMLIGNKRDLQNVMYLIKKVLFVEESKGKQIHYHIDERGQIWLNLDYTANYPGGKFMSEEILGQLTLND</sequence>
<keyword evidence="1" id="KW-0812">Transmembrane</keyword>
<keyword evidence="1" id="KW-1133">Transmembrane helix</keyword>
<dbReference type="OrthoDB" id="1523787at2"/>
<organism evidence="2 3">
    <name type="scientific">Flavobacterium swingsii</name>
    <dbReference type="NCBI Taxonomy" id="498292"/>
    <lineage>
        <taxon>Bacteria</taxon>
        <taxon>Pseudomonadati</taxon>
        <taxon>Bacteroidota</taxon>
        <taxon>Flavobacteriia</taxon>
        <taxon>Flavobacteriales</taxon>
        <taxon>Flavobacteriaceae</taxon>
        <taxon>Flavobacterium</taxon>
    </lineage>
</organism>
<evidence type="ECO:0000256" key="1">
    <source>
        <dbReference type="SAM" id="Phobius"/>
    </source>
</evidence>